<evidence type="ECO:0000313" key="2">
    <source>
        <dbReference type="Proteomes" id="UP000239001"/>
    </source>
</evidence>
<dbReference type="AlphaFoldDB" id="A0A2T1LR20"/>
<keyword evidence="2" id="KW-1185">Reference proteome</keyword>
<name>A0A2T1LR20_9CHRO</name>
<accession>A0A2T1LR20</accession>
<sequence length="156" mass="18610">MITLQNNGNGHYQQLETIFKENSSKKIQITLKFEAESKSYLFNKHLRIEEALKLMNQQYISQIRTKWKYRFYNLFLEVKPEDPVLNLIKETESLISHWKIKHNYLTLNYYNIPDQLFNNCVTLQWKNSELQPVLDATLALSTLKNFNQTNSSIPFF</sequence>
<protein>
    <submittedName>
        <fullName evidence="1">Uncharacterized protein</fullName>
    </submittedName>
</protein>
<gene>
    <name evidence="1" type="ORF">C7H19_24035</name>
</gene>
<reference evidence="1 2" key="2">
    <citation type="submission" date="2018-03" db="EMBL/GenBank/DDBJ databases">
        <authorList>
            <person name="Keele B.F."/>
        </authorList>
    </citation>
    <scope>NUCLEOTIDE SEQUENCE [LARGE SCALE GENOMIC DNA]</scope>
    <source>
        <strain evidence="1 2">CCALA 016</strain>
    </source>
</reference>
<dbReference type="Proteomes" id="UP000239001">
    <property type="component" value="Unassembled WGS sequence"/>
</dbReference>
<proteinExistence type="predicted"/>
<dbReference type="EMBL" id="PXOH01000058">
    <property type="protein sequence ID" value="PSF30078.1"/>
    <property type="molecule type" value="Genomic_DNA"/>
</dbReference>
<evidence type="ECO:0000313" key="1">
    <source>
        <dbReference type="EMBL" id="PSF30078.1"/>
    </source>
</evidence>
<dbReference type="RefSeq" id="WP_106459442.1">
    <property type="nucleotide sequence ID" value="NZ_PXOH01000058.1"/>
</dbReference>
<comment type="caution">
    <text evidence="1">The sequence shown here is derived from an EMBL/GenBank/DDBJ whole genome shotgun (WGS) entry which is preliminary data.</text>
</comment>
<organism evidence="1 2">
    <name type="scientific">Aphanothece hegewaldii CCALA 016</name>
    <dbReference type="NCBI Taxonomy" id="2107694"/>
    <lineage>
        <taxon>Bacteria</taxon>
        <taxon>Bacillati</taxon>
        <taxon>Cyanobacteriota</taxon>
        <taxon>Cyanophyceae</taxon>
        <taxon>Oscillatoriophycideae</taxon>
        <taxon>Chroococcales</taxon>
        <taxon>Aphanothecaceae</taxon>
        <taxon>Aphanothece</taxon>
    </lineage>
</organism>
<reference evidence="1 2" key="1">
    <citation type="submission" date="2018-03" db="EMBL/GenBank/DDBJ databases">
        <title>The ancient ancestry and fast evolution of plastids.</title>
        <authorList>
            <person name="Moore K.R."/>
            <person name="Magnabosco C."/>
            <person name="Momper L."/>
            <person name="Gold D.A."/>
            <person name="Bosak T."/>
            <person name="Fournier G.P."/>
        </authorList>
    </citation>
    <scope>NUCLEOTIDE SEQUENCE [LARGE SCALE GENOMIC DNA]</scope>
    <source>
        <strain evidence="1 2">CCALA 016</strain>
    </source>
</reference>